<dbReference type="UniPathway" id="UPA00219"/>
<evidence type="ECO:0000256" key="4">
    <source>
        <dbReference type="ARBA" id="ARBA00022679"/>
    </source>
</evidence>
<keyword evidence="7 9" id="KW-0573">Peptidoglycan synthesis</keyword>
<dbReference type="GO" id="GO:0005576">
    <property type="term" value="C:extracellular region"/>
    <property type="evidence" value="ECO:0007669"/>
    <property type="project" value="TreeGrafter"/>
</dbReference>
<protein>
    <submittedName>
        <fullName evidence="12">Putative L,D-transpeptidase ErfK/SrfK</fullName>
        <ecNumber evidence="12">2.-.-.-</ecNumber>
    </submittedName>
</protein>
<dbReference type="GO" id="GO:0016757">
    <property type="term" value="F:glycosyltransferase activity"/>
    <property type="evidence" value="ECO:0007669"/>
    <property type="project" value="UniProtKB-KW"/>
</dbReference>
<evidence type="ECO:0000256" key="8">
    <source>
        <dbReference type="ARBA" id="ARBA00023316"/>
    </source>
</evidence>
<dbReference type="EC" id="2.-.-.-" evidence="12"/>
<dbReference type="RefSeq" id="WP_083255634.1">
    <property type="nucleotide sequence ID" value="NZ_MCRJ01000041.1"/>
</dbReference>
<dbReference type="InterPro" id="IPR006311">
    <property type="entry name" value="TAT_signal"/>
</dbReference>
<name>A0A1E3H332_9HYPH</name>
<evidence type="ECO:0000256" key="2">
    <source>
        <dbReference type="ARBA" id="ARBA00005992"/>
    </source>
</evidence>
<dbReference type="CDD" id="cd16913">
    <property type="entry name" value="YkuD_like"/>
    <property type="match status" value="1"/>
</dbReference>
<dbReference type="Pfam" id="PF03734">
    <property type="entry name" value="YkuD"/>
    <property type="match status" value="1"/>
</dbReference>
<gene>
    <name evidence="12" type="primary">erfK_2</name>
    <name evidence="12" type="ORF">A6302_01958</name>
</gene>
<evidence type="ECO:0000313" key="12">
    <source>
        <dbReference type="EMBL" id="ODN70737.1"/>
    </source>
</evidence>
<dbReference type="PROSITE" id="PS52029">
    <property type="entry name" value="LD_TPASE"/>
    <property type="match status" value="1"/>
</dbReference>
<dbReference type="GO" id="GO:0018104">
    <property type="term" value="P:peptidoglycan-protein cross-linking"/>
    <property type="evidence" value="ECO:0007669"/>
    <property type="project" value="TreeGrafter"/>
</dbReference>
<dbReference type="PROSITE" id="PS51257">
    <property type="entry name" value="PROKAR_LIPOPROTEIN"/>
    <property type="match status" value="1"/>
</dbReference>
<dbReference type="GO" id="GO:0071972">
    <property type="term" value="F:peptidoglycan L,D-transpeptidase activity"/>
    <property type="evidence" value="ECO:0007669"/>
    <property type="project" value="TreeGrafter"/>
</dbReference>
<dbReference type="PATRIC" id="fig|1439726.3.peg.2073"/>
<keyword evidence="6 9" id="KW-0133">Cell shape</keyword>
<dbReference type="InterPro" id="IPR038063">
    <property type="entry name" value="Transpep_catalytic_dom"/>
</dbReference>
<dbReference type="Proteomes" id="UP000094622">
    <property type="component" value="Unassembled WGS sequence"/>
</dbReference>
<dbReference type="SUPFAM" id="SSF141523">
    <property type="entry name" value="L,D-transpeptidase catalytic domain-like"/>
    <property type="match status" value="1"/>
</dbReference>
<dbReference type="PROSITE" id="PS51318">
    <property type="entry name" value="TAT"/>
    <property type="match status" value="1"/>
</dbReference>
<evidence type="ECO:0000256" key="6">
    <source>
        <dbReference type="ARBA" id="ARBA00022960"/>
    </source>
</evidence>
<evidence type="ECO:0000256" key="5">
    <source>
        <dbReference type="ARBA" id="ARBA00022801"/>
    </source>
</evidence>
<dbReference type="GO" id="GO:0071555">
    <property type="term" value="P:cell wall organization"/>
    <property type="evidence" value="ECO:0007669"/>
    <property type="project" value="UniProtKB-UniRule"/>
</dbReference>
<feature type="signal peptide" evidence="10">
    <location>
        <begin position="1"/>
        <end position="26"/>
    </location>
</feature>
<dbReference type="AlphaFoldDB" id="A0A1E3H332"/>
<dbReference type="InterPro" id="IPR050979">
    <property type="entry name" value="LD-transpeptidase"/>
</dbReference>
<sequence length="266" mass="29033">MTAFSRRRFLTTALQGAALTALGACASVPITTVRPNSWTASTAPMAPGLEPAIQPFFVDPGLDNALEGDPDYIAMYAPISTEPFPVRAVDPLRFDPKFLRQRVRYSTDMPAGSIVVDPTAHLLYFVQDGGWAVRYGVGTGKAGFTWSGEAYIKFKREWPDWYPAPEYVARHPELPAKLAKLQSGMGIEGGPRNPIGARGLYLWQDNVDTLFRIHGTLEPYSIGTSVSSGCIRMINQDAIDLYKRVQEGARVRVIGPGEGTQAIASI</sequence>
<dbReference type="Gene3D" id="2.40.440.10">
    <property type="entry name" value="L,D-transpeptidase catalytic domain-like"/>
    <property type="match status" value="1"/>
</dbReference>
<dbReference type="InterPro" id="IPR005490">
    <property type="entry name" value="LD_TPept_cat_dom"/>
</dbReference>
<accession>A0A1E3H332</accession>
<proteinExistence type="inferred from homology"/>
<feature type="chain" id="PRO_5009128875" evidence="10">
    <location>
        <begin position="27"/>
        <end position="266"/>
    </location>
</feature>
<keyword evidence="3" id="KW-0328">Glycosyltransferase</keyword>
<comment type="caution">
    <text evidence="12">The sequence shown here is derived from an EMBL/GenBank/DDBJ whole genome shotgun (WGS) entry which is preliminary data.</text>
</comment>
<dbReference type="GO" id="GO:0008360">
    <property type="term" value="P:regulation of cell shape"/>
    <property type="evidence" value="ECO:0007669"/>
    <property type="project" value="UniProtKB-UniRule"/>
</dbReference>
<evidence type="ECO:0000256" key="3">
    <source>
        <dbReference type="ARBA" id="ARBA00022676"/>
    </source>
</evidence>
<keyword evidence="13" id="KW-1185">Reference proteome</keyword>
<evidence type="ECO:0000256" key="7">
    <source>
        <dbReference type="ARBA" id="ARBA00022984"/>
    </source>
</evidence>
<comment type="pathway">
    <text evidence="1 9">Cell wall biogenesis; peptidoglycan biosynthesis.</text>
</comment>
<evidence type="ECO:0000256" key="9">
    <source>
        <dbReference type="PROSITE-ProRule" id="PRU01373"/>
    </source>
</evidence>
<evidence type="ECO:0000259" key="11">
    <source>
        <dbReference type="PROSITE" id="PS52029"/>
    </source>
</evidence>
<dbReference type="EMBL" id="MCRJ01000041">
    <property type="protein sequence ID" value="ODN70737.1"/>
    <property type="molecule type" value="Genomic_DNA"/>
</dbReference>
<keyword evidence="8 9" id="KW-0961">Cell wall biogenesis/degradation</keyword>
<comment type="similarity">
    <text evidence="2">Belongs to the YkuD family.</text>
</comment>
<reference evidence="12 13" key="1">
    <citation type="submission" date="2016-07" db="EMBL/GenBank/DDBJ databases">
        <title>Draft Genome Sequence of Methylobrevis pamukkalensis PK2.</title>
        <authorList>
            <person name="Vasilenko O.V."/>
            <person name="Doronina N.V."/>
            <person name="Shmareva M.N."/>
            <person name="Tarlachkov S.V."/>
            <person name="Mustakhimov I."/>
            <person name="Trotsenko Y.A."/>
        </authorList>
    </citation>
    <scope>NUCLEOTIDE SEQUENCE [LARGE SCALE GENOMIC DNA]</scope>
    <source>
        <strain evidence="12 13">PK2</strain>
    </source>
</reference>
<organism evidence="12 13">
    <name type="scientific">Methylobrevis pamukkalensis</name>
    <dbReference type="NCBI Taxonomy" id="1439726"/>
    <lineage>
        <taxon>Bacteria</taxon>
        <taxon>Pseudomonadati</taxon>
        <taxon>Pseudomonadota</taxon>
        <taxon>Alphaproteobacteria</taxon>
        <taxon>Hyphomicrobiales</taxon>
        <taxon>Pleomorphomonadaceae</taxon>
        <taxon>Methylobrevis</taxon>
    </lineage>
</organism>
<feature type="domain" description="L,D-TPase catalytic" evidence="11">
    <location>
        <begin position="112"/>
        <end position="254"/>
    </location>
</feature>
<evidence type="ECO:0000256" key="1">
    <source>
        <dbReference type="ARBA" id="ARBA00004752"/>
    </source>
</evidence>
<keyword evidence="4 12" id="KW-0808">Transferase</keyword>
<evidence type="ECO:0000313" key="13">
    <source>
        <dbReference type="Proteomes" id="UP000094622"/>
    </source>
</evidence>
<evidence type="ECO:0000256" key="10">
    <source>
        <dbReference type="SAM" id="SignalP"/>
    </source>
</evidence>
<keyword evidence="5" id="KW-0378">Hydrolase</keyword>
<dbReference type="PANTHER" id="PTHR30582:SF24">
    <property type="entry name" value="L,D-TRANSPEPTIDASE ERFK_SRFK-RELATED"/>
    <property type="match status" value="1"/>
</dbReference>
<keyword evidence="10" id="KW-0732">Signal</keyword>
<dbReference type="PANTHER" id="PTHR30582">
    <property type="entry name" value="L,D-TRANSPEPTIDASE"/>
    <property type="match status" value="1"/>
</dbReference>
<feature type="active site" description="Proton donor/acceptor" evidence="9">
    <location>
        <position position="214"/>
    </location>
</feature>
<feature type="active site" description="Nucleophile" evidence="9">
    <location>
        <position position="230"/>
    </location>
</feature>